<proteinExistence type="predicted"/>
<gene>
    <name evidence="2" type="ordered locus">RBRH_03996</name>
</gene>
<evidence type="ECO:0000313" key="3">
    <source>
        <dbReference type="Proteomes" id="UP000007437"/>
    </source>
</evidence>
<feature type="compositionally biased region" description="Basic residues" evidence="1">
    <location>
        <begin position="1"/>
        <end position="16"/>
    </location>
</feature>
<protein>
    <submittedName>
        <fullName evidence="2">Uncharacterized protein</fullName>
    </submittedName>
</protein>
<sequence>MRIRAGKKAFHQRNRHAGNERIRGLERVTDRNQHGDNGMPDRYCVTSIMADRRHLAQHLR</sequence>
<feature type="region of interest" description="Disordered" evidence="1">
    <location>
        <begin position="1"/>
        <end position="42"/>
    </location>
</feature>
<evidence type="ECO:0000256" key="1">
    <source>
        <dbReference type="SAM" id="MobiDB-lite"/>
    </source>
</evidence>
<accession>E5ATM9</accession>
<dbReference type="Proteomes" id="UP000007437">
    <property type="component" value="Plasmid pBRH01"/>
</dbReference>
<dbReference type="AlphaFoldDB" id="E5ATM9"/>
<evidence type="ECO:0000313" key="2">
    <source>
        <dbReference type="EMBL" id="CBW76453.1"/>
    </source>
</evidence>
<organism evidence="2 3">
    <name type="scientific">Mycetohabitans rhizoxinica (strain DSM 19002 / CIP 109453 / HKI 454)</name>
    <name type="common">Paraburkholderia rhizoxinica</name>
    <dbReference type="NCBI Taxonomy" id="882378"/>
    <lineage>
        <taxon>Bacteria</taxon>
        <taxon>Pseudomonadati</taxon>
        <taxon>Pseudomonadota</taxon>
        <taxon>Betaproteobacteria</taxon>
        <taxon>Burkholderiales</taxon>
        <taxon>Burkholderiaceae</taxon>
        <taxon>Mycetohabitans</taxon>
    </lineage>
</organism>
<keyword evidence="2" id="KW-0614">Plasmid</keyword>
<reference evidence="2 3" key="1">
    <citation type="journal article" date="2011" name="J. Bacteriol.">
        <title>Complete genome sequence of Burkholderia rhizoxinica, an endosymbiont of Rhizopus microsporus.</title>
        <authorList>
            <person name="Lackner G."/>
            <person name="Moebius N."/>
            <person name="Partida-Martinez L."/>
            <person name="Hertweck C."/>
        </authorList>
    </citation>
    <scope>NUCLEOTIDE SEQUENCE [LARGE SCALE GENOMIC DNA]</scope>
    <source>
        <strain evidence="3">DSM 19002 / CIP 109453 / HKI 454</strain>
        <plasmid evidence="2 3">pBRH01</plasmid>
    </source>
</reference>
<feature type="compositionally biased region" description="Basic and acidic residues" evidence="1">
    <location>
        <begin position="17"/>
        <end position="34"/>
    </location>
</feature>
<dbReference type="EMBL" id="FR687360">
    <property type="protein sequence ID" value="CBW76453.1"/>
    <property type="molecule type" value="Genomic_DNA"/>
</dbReference>
<geneLocation type="plasmid" evidence="2 3">
    <name>pBRH01</name>
</geneLocation>
<dbReference type="HOGENOM" id="CLU_2932474_0_0_4"/>
<dbReference type="KEGG" id="brh:RBRH_03996"/>
<name>E5ATM9_MYCRK</name>